<dbReference type="STRING" id="1029756.W911_06390"/>
<organism evidence="9 10">
    <name type="scientific">Hyphomicrobium nitrativorans NL23</name>
    <dbReference type="NCBI Taxonomy" id="1029756"/>
    <lineage>
        <taxon>Bacteria</taxon>
        <taxon>Pseudomonadati</taxon>
        <taxon>Pseudomonadota</taxon>
        <taxon>Alphaproteobacteria</taxon>
        <taxon>Hyphomicrobiales</taxon>
        <taxon>Hyphomicrobiaceae</taxon>
        <taxon>Hyphomicrobium</taxon>
    </lineage>
</organism>
<dbReference type="Gene3D" id="3.30.70.580">
    <property type="entry name" value="Pseudouridine synthase I, catalytic domain, N-terminal subdomain"/>
    <property type="match status" value="1"/>
</dbReference>
<dbReference type="PANTHER" id="PTHR47683:SF3">
    <property type="entry name" value="RIBOSOMAL LARGE SUBUNIT PSEUDOURIDINE SYNTHASE B"/>
    <property type="match status" value="1"/>
</dbReference>
<dbReference type="SUPFAM" id="SSF55120">
    <property type="entry name" value="Pseudouridine synthase"/>
    <property type="match status" value="1"/>
</dbReference>
<dbReference type="AlphaFoldDB" id="V5SDR5"/>
<keyword evidence="10" id="KW-1185">Reference proteome</keyword>
<dbReference type="SMART" id="SM00363">
    <property type="entry name" value="S4"/>
    <property type="match status" value="1"/>
</dbReference>
<dbReference type="PANTHER" id="PTHR47683">
    <property type="entry name" value="PSEUDOURIDINE SYNTHASE FAMILY PROTEIN-RELATED"/>
    <property type="match status" value="1"/>
</dbReference>
<dbReference type="Proteomes" id="UP000018542">
    <property type="component" value="Chromosome"/>
</dbReference>
<feature type="region of interest" description="Disordered" evidence="7">
    <location>
        <begin position="256"/>
        <end position="332"/>
    </location>
</feature>
<accession>V5SDR5</accession>
<evidence type="ECO:0000256" key="4">
    <source>
        <dbReference type="ARBA" id="ARBA00023235"/>
    </source>
</evidence>
<feature type="domain" description="RNA-binding S4" evidence="8">
    <location>
        <begin position="11"/>
        <end position="69"/>
    </location>
</feature>
<dbReference type="PROSITE" id="PS01149">
    <property type="entry name" value="PSI_RSU"/>
    <property type="match status" value="1"/>
</dbReference>
<dbReference type="KEGG" id="hni:W911_06390"/>
<dbReference type="EC" id="5.4.99.-" evidence="6"/>
<dbReference type="InterPro" id="IPR020094">
    <property type="entry name" value="TruA/RsuA/RluB/E/F_N"/>
</dbReference>
<name>V5SDR5_9HYPH</name>
<dbReference type="InterPro" id="IPR006145">
    <property type="entry name" value="PsdUridine_synth_RsuA/RluA"/>
</dbReference>
<comment type="similarity">
    <text evidence="2 6">Belongs to the pseudouridine synthase RsuA family.</text>
</comment>
<dbReference type="NCBIfam" id="TIGR00093">
    <property type="entry name" value="pseudouridine synthase"/>
    <property type="match status" value="1"/>
</dbReference>
<dbReference type="EMBL" id="CP006912">
    <property type="protein sequence ID" value="AHB48094.1"/>
    <property type="molecule type" value="Genomic_DNA"/>
</dbReference>
<dbReference type="GO" id="GO:0120159">
    <property type="term" value="F:rRNA pseudouridine synthase activity"/>
    <property type="evidence" value="ECO:0007669"/>
    <property type="project" value="UniProtKB-ARBA"/>
</dbReference>
<protein>
    <recommendedName>
        <fullName evidence="6">Pseudouridine synthase</fullName>
        <ecNumber evidence="6">5.4.99.-</ecNumber>
    </recommendedName>
</protein>
<dbReference type="InterPro" id="IPR002942">
    <property type="entry name" value="S4_RNA-bd"/>
</dbReference>
<dbReference type="Gene3D" id="3.30.70.1560">
    <property type="entry name" value="Alpha-L RNA-binding motif"/>
    <property type="match status" value="1"/>
</dbReference>
<feature type="compositionally biased region" description="Basic and acidic residues" evidence="7">
    <location>
        <begin position="295"/>
        <end position="309"/>
    </location>
</feature>
<sequence>MPQGPAVSEPMRIAKAMARAGLCSRREAERWIADGRVNVNGQVLTTPAVEVKPKDRVLVDGRPLPVAEPARLWRYNKPKGVVTTHNDPQGRPTVFDSLPPDLPRVISVGRLDFNTEGLILLTNDGELARHLELPATGWLRRYRVRAKGRVNAPELEALKDGVEIEGVRYGPVEVAIDTMQGANTWLTVGIREGKNREVRKVLAHLGLEVNRLIRVSFGPFQLLDLKPGEAESVKRRVLADQLGAELAEQFGLLDDREEKPQAKKPGFKKVRAVKERDVNERGDNDHGRKSYGGKEQSDRRSPPQRDGKPRSAGGRKGTFQKGGPRKDRREKP</sequence>
<evidence type="ECO:0000256" key="2">
    <source>
        <dbReference type="ARBA" id="ARBA00008348"/>
    </source>
</evidence>
<proteinExistence type="inferred from homology"/>
<evidence type="ECO:0000256" key="6">
    <source>
        <dbReference type="RuleBase" id="RU003887"/>
    </source>
</evidence>
<dbReference type="Pfam" id="PF00849">
    <property type="entry name" value="PseudoU_synth_2"/>
    <property type="match status" value="1"/>
</dbReference>
<dbReference type="GO" id="GO:0000455">
    <property type="term" value="P:enzyme-directed rRNA pseudouridine synthesis"/>
    <property type="evidence" value="ECO:0007669"/>
    <property type="project" value="UniProtKB-ARBA"/>
</dbReference>
<feature type="compositionally biased region" description="Basic and acidic residues" evidence="7">
    <location>
        <begin position="272"/>
        <end position="288"/>
    </location>
</feature>
<comment type="catalytic activity">
    <reaction evidence="1">
        <text>a uridine in RNA = a pseudouridine in RNA</text>
        <dbReference type="Rhea" id="RHEA:48348"/>
        <dbReference type="Rhea" id="RHEA-COMP:12068"/>
        <dbReference type="Rhea" id="RHEA-COMP:12069"/>
        <dbReference type="ChEBI" id="CHEBI:65314"/>
        <dbReference type="ChEBI" id="CHEBI:65315"/>
    </reaction>
</comment>
<evidence type="ECO:0000313" key="10">
    <source>
        <dbReference type="Proteomes" id="UP000018542"/>
    </source>
</evidence>
<evidence type="ECO:0000256" key="7">
    <source>
        <dbReference type="SAM" id="MobiDB-lite"/>
    </source>
</evidence>
<dbReference type="PROSITE" id="PS50889">
    <property type="entry name" value="S4"/>
    <property type="match status" value="1"/>
</dbReference>
<dbReference type="InterPro" id="IPR050343">
    <property type="entry name" value="RsuA_PseudoU_synthase"/>
</dbReference>
<dbReference type="InterPro" id="IPR020103">
    <property type="entry name" value="PsdUridine_synth_cat_dom_sf"/>
</dbReference>
<dbReference type="InterPro" id="IPR000748">
    <property type="entry name" value="PsdUridine_synth_RsuA/RluB/E/F"/>
</dbReference>
<dbReference type="Gene3D" id="3.10.290.10">
    <property type="entry name" value="RNA-binding S4 domain"/>
    <property type="match status" value="1"/>
</dbReference>
<dbReference type="InterPro" id="IPR036986">
    <property type="entry name" value="S4_RNA-bd_sf"/>
</dbReference>
<dbReference type="InterPro" id="IPR018496">
    <property type="entry name" value="PsdUridine_synth_RsuA/RluB_CS"/>
</dbReference>
<evidence type="ECO:0000313" key="9">
    <source>
        <dbReference type="EMBL" id="AHB48094.1"/>
    </source>
</evidence>
<dbReference type="HOGENOM" id="CLU_024979_1_0_5"/>
<keyword evidence="3 5" id="KW-0694">RNA-binding</keyword>
<dbReference type="CDD" id="cd00165">
    <property type="entry name" value="S4"/>
    <property type="match status" value="1"/>
</dbReference>
<evidence type="ECO:0000259" key="8">
    <source>
        <dbReference type="SMART" id="SM00363"/>
    </source>
</evidence>
<dbReference type="PATRIC" id="fig|1029756.8.peg.1337"/>
<dbReference type="Pfam" id="PF01479">
    <property type="entry name" value="S4"/>
    <property type="match status" value="1"/>
</dbReference>
<dbReference type="InterPro" id="IPR042092">
    <property type="entry name" value="PsdUridine_s_RsuA/RluB/E/F_cat"/>
</dbReference>
<evidence type="ECO:0000256" key="5">
    <source>
        <dbReference type="PROSITE-ProRule" id="PRU00182"/>
    </source>
</evidence>
<reference evidence="9 10" key="1">
    <citation type="journal article" date="2014" name="Genome Announc.">
        <title>Complete Genome Sequence of Hyphomicrobium nitrativorans Strain NL23, a Denitrifying Bacterium Isolated from Biofilm of a Methanol-Fed Denitrification System Treating Seawater at the Montreal Biodome.</title>
        <authorList>
            <person name="Martineau C."/>
            <person name="Villeneuve C."/>
            <person name="Mauffrey F."/>
            <person name="Villemur R."/>
        </authorList>
    </citation>
    <scope>NUCLEOTIDE SEQUENCE [LARGE SCALE GENOMIC DNA]</scope>
    <source>
        <strain evidence="9">NL23</strain>
    </source>
</reference>
<dbReference type="FunFam" id="3.10.290.10:FF:000003">
    <property type="entry name" value="Pseudouridine synthase"/>
    <property type="match status" value="1"/>
</dbReference>
<evidence type="ECO:0000256" key="3">
    <source>
        <dbReference type="ARBA" id="ARBA00022884"/>
    </source>
</evidence>
<dbReference type="GO" id="GO:0003723">
    <property type="term" value="F:RNA binding"/>
    <property type="evidence" value="ECO:0007669"/>
    <property type="project" value="UniProtKB-KW"/>
</dbReference>
<keyword evidence="4 6" id="KW-0413">Isomerase</keyword>
<gene>
    <name evidence="9" type="ORF">W911_06390</name>
</gene>
<dbReference type="SUPFAM" id="SSF55174">
    <property type="entry name" value="Alpha-L RNA-binding motif"/>
    <property type="match status" value="1"/>
</dbReference>
<evidence type="ECO:0000256" key="1">
    <source>
        <dbReference type="ARBA" id="ARBA00000073"/>
    </source>
</evidence>